<dbReference type="PROSITE" id="PS00065">
    <property type="entry name" value="D_2_HYDROXYACID_DH_1"/>
    <property type="match status" value="1"/>
</dbReference>
<dbReference type="InterPro" id="IPR006139">
    <property type="entry name" value="D-isomer_2_OHA_DH_cat_dom"/>
</dbReference>
<dbReference type="FunFam" id="3.40.50.720:FF:000203">
    <property type="entry name" value="D-3-phosphoglycerate dehydrogenase (SerA)"/>
    <property type="match status" value="1"/>
</dbReference>
<reference evidence="8" key="2">
    <citation type="journal article" date="2021" name="Microbiome">
        <title>Successional dynamics and alternative stable states in a saline activated sludge microbial community over 9 years.</title>
        <authorList>
            <person name="Wang Y."/>
            <person name="Ye J."/>
            <person name="Ju F."/>
            <person name="Liu L."/>
            <person name="Boyd J.A."/>
            <person name="Deng Y."/>
            <person name="Parks D.H."/>
            <person name="Jiang X."/>
            <person name="Yin X."/>
            <person name="Woodcroft B.J."/>
            <person name="Tyson G.W."/>
            <person name="Hugenholtz P."/>
            <person name="Polz M.F."/>
            <person name="Zhang T."/>
        </authorList>
    </citation>
    <scope>NUCLEOTIDE SEQUENCE</scope>
    <source>
        <strain evidence="8">HKST-UBA01</strain>
    </source>
</reference>
<dbReference type="Gene3D" id="3.40.50.720">
    <property type="entry name" value="NAD(P)-binding Rossmann-like Domain"/>
    <property type="match status" value="2"/>
</dbReference>
<dbReference type="PROSITE" id="PS00670">
    <property type="entry name" value="D_2_HYDROXYACID_DH_2"/>
    <property type="match status" value="1"/>
</dbReference>
<evidence type="ECO:0000256" key="4">
    <source>
        <dbReference type="ARBA" id="ARBA00023027"/>
    </source>
</evidence>
<sequence length="305" mass="32098">MMARVLILDSVDRSLAAELESHGISVSDLAKAEPAAVEAALPEAEGIVVRSRTQVTAAMIGQARRLRVIGRAGAGTDNIDKDAAHARGIEVLTVPGGNDRAVAELVLTFLFAFSRQLVPAVDASRRGEWAKSKLGGFELGGETLGIIGLGKIGKTLAELAQGLDLEILGFDPFVDPSEWTTPKVAKCALPDLLERSRFVSVHVPLAPATRGLLGAEELARMRPEAYLIQCARGGVVDEDALADALEGGRLAGAGLDVFSTEPKIPPRLAQNPRVLATPHIGASTEQAQTKIARLLAGSLVRFLQG</sequence>
<proteinExistence type="inferred from homology"/>
<evidence type="ECO:0000313" key="8">
    <source>
        <dbReference type="EMBL" id="MCA9726461.1"/>
    </source>
</evidence>
<dbReference type="InterPro" id="IPR036291">
    <property type="entry name" value="NAD(P)-bd_dom_sf"/>
</dbReference>
<dbReference type="Proteomes" id="UP000697710">
    <property type="component" value="Unassembled WGS sequence"/>
</dbReference>
<dbReference type="SUPFAM" id="SSF51735">
    <property type="entry name" value="NAD(P)-binding Rossmann-fold domains"/>
    <property type="match status" value="1"/>
</dbReference>
<dbReference type="GO" id="GO:0008652">
    <property type="term" value="P:amino acid biosynthetic process"/>
    <property type="evidence" value="ECO:0007669"/>
    <property type="project" value="UniProtKB-KW"/>
</dbReference>
<reference evidence="8" key="1">
    <citation type="submission" date="2020-04" db="EMBL/GenBank/DDBJ databases">
        <authorList>
            <person name="Zhang T."/>
        </authorList>
    </citation>
    <scope>NUCLEOTIDE SEQUENCE</scope>
    <source>
        <strain evidence="8">HKST-UBA01</strain>
    </source>
</reference>
<dbReference type="EMBL" id="JAGQHR010000032">
    <property type="protein sequence ID" value="MCA9726461.1"/>
    <property type="molecule type" value="Genomic_DNA"/>
</dbReference>
<dbReference type="PANTHER" id="PTHR42789">
    <property type="entry name" value="D-ISOMER SPECIFIC 2-HYDROXYACID DEHYDROGENASE FAMILY PROTEIN (AFU_ORTHOLOGUE AFUA_6G10090)"/>
    <property type="match status" value="1"/>
</dbReference>
<organism evidence="8 9">
    <name type="scientific">Eiseniibacteriota bacterium</name>
    <dbReference type="NCBI Taxonomy" id="2212470"/>
    <lineage>
        <taxon>Bacteria</taxon>
        <taxon>Candidatus Eiseniibacteriota</taxon>
    </lineage>
</organism>
<keyword evidence="3 5" id="KW-0560">Oxidoreductase</keyword>
<dbReference type="InterPro" id="IPR050857">
    <property type="entry name" value="D-2-hydroxyacid_DH"/>
</dbReference>
<evidence type="ECO:0000256" key="3">
    <source>
        <dbReference type="ARBA" id="ARBA00023002"/>
    </source>
</evidence>
<dbReference type="InterPro" id="IPR029752">
    <property type="entry name" value="D-isomer_DH_CS1"/>
</dbReference>
<evidence type="ECO:0000259" key="6">
    <source>
        <dbReference type="Pfam" id="PF00389"/>
    </source>
</evidence>
<dbReference type="InterPro" id="IPR029753">
    <property type="entry name" value="D-isomer_DH_CS"/>
</dbReference>
<protein>
    <submittedName>
        <fullName evidence="8">Hydroxyacid dehydrogenase</fullName>
    </submittedName>
</protein>
<dbReference type="SUPFAM" id="SSF52283">
    <property type="entry name" value="Formate/glycerate dehydrogenase catalytic domain-like"/>
    <property type="match status" value="1"/>
</dbReference>
<dbReference type="GO" id="GO:0051287">
    <property type="term" value="F:NAD binding"/>
    <property type="evidence" value="ECO:0007669"/>
    <property type="project" value="InterPro"/>
</dbReference>
<keyword evidence="2" id="KW-0028">Amino-acid biosynthesis</keyword>
<dbReference type="CDD" id="cd12173">
    <property type="entry name" value="PGDH_4"/>
    <property type="match status" value="1"/>
</dbReference>
<gene>
    <name evidence="8" type="ORF">KC729_02185</name>
</gene>
<keyword evidence="4" id="KW-0520">NAD</keyword>
<evidence type="ECO:0000313" key="9">
    <source>
        <dbReference type="Proteomes" id="UP000697710"/>
    </source>
</evidence>
<dbReference type="AlphaFoldDB" id="A0A956RMH9"/>
<comment type="caution">
    <text evidence="8">The sequence shown here is derived from an EMBL/GenBank/DDBJ whole genome shotgun (WGS) entry which is preliminary data.</text>
</comment>
<feature type="domain" description="D-isomer specific 2-hydroxyacid dehydrogenase catalytic" evidence="6">
    <location>
        <begin position="5"/>
        <end position="305"/>
    </location>
</feature>
<accession>A0A956RMH9</accession>
<dbReference type="Pfam" id="PF02826">
    <property type="entry name" value="2-Hacid_dh_C"/>
    <property type="match status" value="1"/>
</dbReference>
<feature type="domain" description="D-isomer specific 2-hydroxyacid dehydrogenase NAD-binding" evidence="7">
    <location>
        <begin position="108"/>
        <end position="281"/>
    </location>
</feature>
<dbReference type="InterPro" id="IPR006140">
    <property type="entry name" value="D-isomer_DH_NAD-bd"/>
</dbReference>
<comment type="similarity">
    <text evidence="1 5">Belongs to the D-isomer specific 2-hydroxyacid dehydrogenase family.</text>
</comment>
<dbReference type="PANTHER" id="PTHR42789:SF1">
    <property type="entry name" value="D-ISOMER SPECIFIC 2-HYDROXYACID DEHYDROGENASE FAMILY PROTEIN (AFU_ORTHOLOGUE AFUA_6G10090)"/>
    <property type="match status" value="1"/>
</dbReference>
<dbReference type="Pfam" id="PF00389">
    <property type="entry name" value="2-Hacid_dh"/>
    <property type="match status" value="1"/>
</dbReference>
<dbReference type="GO" id="GO:0016616">
    <property type="term" value="F:oxidoreductase activity, acting on the CH-OH group of donors, NAD or NADP as acceptor"/>
    <property type="evidence" value="ECO:0007669"/>
    <property type="project" value="InterPro"/>
</dbReference>
<evidence type="ECO:0000256" key="2">
    <source>
        <dbReference type="ARBA" id="ARBA00022605"/>
    </source>
</evidence>
<evidence type="ECO:0000259" key="7">
    <source>
        <dbReference type="Pfam" id="PF02826"/>
    </source>
</evidence>
<name>A0A956RMH9_UNCEI</name>
<evidence type="ECO:0000256" key="5">
    <source>
        <dbReference type="RuleBase" id="RU003719"/>
    </source>
</evidence>
<evidence type="ECO:0000256" key="1">
    <source>
        <dbReference type="ARBA" id="ARBA00005854"/>
    </source>
</evidence>